<evidence type="ECO:0000256" key="2">
    <source>
        <dbReference type="SAM" id="SignalP"/>
    </source>
</evidence>
<dbReference type="Proteomes" id="UP000007809">
    <property type="component" value="Chromosome"/>
</dbReference>
<dbReference type="STRING" id="675635.Psed_6022"/>
<accession>F4CK30</accession>
<feature type="region of interest" description="Disordered" evidence="1">
    <location>
        <begin position="27"/>
        <end position="74"/>
    </location>
</feature>
<feature type="signal peptide" evidence="2">
    <location>
        <begin position="1"/>
        <end position="24"/>
    </location>
</feature>
<keyword evidence="2" id="KW-0732">Signal</keyword>
<sequence length="74" mass="7570">MRPRRRAVAVVLLLVGLLTGCGVATQDHPEPVDRSVIPPVPTPTVAVLPDPGSPAVPPSPTPTPPVTPPVSATR</sequence>
<organism evidence="3 4">
    <name type="scientific">Pseudonocardia dioxanivorans (strain ATCC 55486 / DSM 44775 / JCM 13855 / CB1190)</name>
    <dbReference type="NCBI Taxonomy" id="675635"/>
    <lineage>
        <taxon>Bacteria</taxon>
        <taxon>Bacillati</taxon>
        <taxon>Actinomycetota</taxon>
        <taxon>Actinomycetes</taxon>
        <taxon>Pseudonocardiales</taxon>
        <taxon>Pseudonocardiaceae</taxon>
        <taxon>Pseudonocardia</taxon>
    </lineage>
</organism>
<keyword evidence="4" id="KW-1185">Reference proteome</keyword>
<reference evidence="3 4" key="1">
    <citation type="journal article" date="2011" name="J. Bacteriol.">
        <title>Genome sequence of the 1,4-dioxane-degrading Pseudonocardia dioxanivorans strain CB1190.</title>
        <authorList>
            <person name="Sales C.M."/>
            <person name="Mahendra S."/>
            <person name="Grostern A."/>
            <person name="Parales R.E."/>
            <person name="Goodwin L.A."/>
            <person name="Woyke T."/>
            <person name="Nolan M."/>
            <person name="Lapidus A."/>
            <person name="Chertkov O."/>
            <person name="Ovchinnikova G."/>
            <person name="Sczyrba A."/>
            <person name="Alvarez-Cohen L."/>
        </authorList>
    </citation>
    <scope>NUCLEOTIDE SEQUENCE [LARGE SCALE GENOMIC DNA]</scope>
    <source>
        <strain evidence="4">ATCC 55486 / DSM 44775 / JCM 13855 / CB1190</strain>
    </source>
</reference>
<dbReference type="KEGG" id="pdx:Psed_6022"/>
<feature type="compositionally biased region" description="Pro residues" evidence="1">
    <location>
        <begin position="51"/>
        <end position="68"/>
    </location>
</feature>
<protein>
    <submittedName>
        <fullName evidence="3">Uncharacterized protein</fullName>
    </submittedName>
</protein>
<dbReference type="HOGENOM" id="CLU_2685171_0_0_11"/>
<dbReference type="AlphaFoldDB" id="F4CK30"/>
<evidence type="ECO:0000313" key="3">
    <source>
        <dbReference type="EMBL" id="AEA28136.1"/>
    </source>
</evidence>
<proteinExistence type="predicted"/>
<evidence type="ECO:0000256" key="1">
    <source>
        <dbReference type="SAM" id="MobiDB-lite"/>
    </source>
</evidence>
<name>F4CK30_PSEUX</name>
<evidence type="ECO:0000313" key="4">
    <source>
        <dbReference type="Proteomes" id="UP000007809"/>
    </source>
</evidence>
<dbReference type="EMBL" id="CP002593">
    <property type="protein sequence ID" value="AEA28136.1"/>
    <property type="molecule type" value="Genomic_DNA"/>
</dbReference>
<dbReference type="RefSeq" id="WP_013678033.1">
    <property type="nucleotide sequence ID" value="NC_015312.1"/>
</dbReference>
<dbReference type="PROSITE" id="PS51257">
    <property type="entry name" value="PROKAR_LIPOPROTEIN"/>
    <property type="match status" value="1"/>
</dbReference>
<gene>
    <name evidence="3" type="ordered locus">Psed_6022</name>
</gene>
<feature type="chain" id="PRO_5038761982" evidence="2">
    <location>
        <begin position="25"/>
        <end position="74"/>
    </location>
</feature>